<keyword evidence="3" id="KW-1185">Reference proteome</keyword>
<feature type="compositionally biased region" description="Polar residues" evidence="1">
    <location>
        <begin position="1"/>
        <end position="13"/>
    </location>
</feature>
<dbReference type="Proteomes" id="UP001497392">
    <property type="component" value="Unassembled WGS sequence"/>
</dbReference>
<name>A0ABP1G0S7_9CHLO</name>
<gene>
    <name evidence="2" type="primary">g7622</name>
    <name evidence="2" type="ORF">VP750_LOCUS6523</name>
</gene>
<feature type="compositionally biased region" description="Low complexity" evidence="1">
    <location>
        <begin position="14"/>
        <end position="31"/>
    </location>
</feature>
<dbReference type="EMBL" id="CAXHTA020000011">
    <property type="protein sequence ID" value="CAL5224864.1"/>
    <property type="molecule type" value="Genomic_DNA"/>
</dbReference>
<reference evidence="2 3" key="1">
    <citation type="submission" date="2024-06" db="EMBL/GenBank/DDBJ databases">
        <authorList>
            <person name="Kraege A."/>
            <person name="Thomma B."/>
        </authorList>
    </citation>
    <scope>NUCLEOTIDE SEQUENCE [LARGE SCALE GENOMIC DNA]</scope>
</reference>
<sequence>MTSLRRASNTVHKTQTTQASDDQASSSAAVAAEGCRVSRGAELDTIKEEEAMMEEDAMEAYGKKSQGPSRWERTVSYLSLDRPLCKDAKGVHPATKENFIVIVLANLTKALVGSLAHSSPVAVAITYAAMDTMKETSGVKRMASNACANGQKTH</sequence>
<evidence type="ECO:0000313" key="2">
    <source>
        <dbReference type="EMBL" id="CAL5224864.1"/>
    </source>
</evidence>
<organism evidence="2 3">
    <name type="scientific">Coccomyxa viridis</name>
    <dbReference type="NCBI Taxonomy" id="1274662"/>
    <lineage>
        <taxon>Eukaryota</taxon>
        <taxon>Viridiplantae</taxon>
        <taxon>Chlorophyta</taxon>
        <taxon>core chlorophytes</taxon>
        <taxon>Trebouxiophyceae</taxon>
        <taxon>Trebouxiophyceae incertae sedis</taxon>
        <taxon>Coccomyxaceae</taxon>
        <taxon>Coccomyxa</taxon>
    </lineage>
</organism>
<accession>A0ABP1G0S7</accession>
<evidence type="ECO:0000313" key="3">
    <source>
        <dbReference type="Proteomes" id="UP001497392"/>
    </source>
</evidence>
<feature type="region of interest" description="Disordered" evidence="1">
    <location>
        <begin position="1"/>
        <end position="31"/>
    </location>
</feature>
<evidence type="ECO:0000256" key="1">
    <source>
        <dbReference type="SAM" id="MobiDB-lite"/>
    </source>
</evidence>
<comment type="caution">
    <text evidence="2">The sequence shown here is derived from an EMBL/GenBank/DDBJ whole genome shotgun (WGS) entry which is preliminary data.</text>
</comment>
<proteinExistence type="predicted"/>
<protein>
    <submittedName>
        <fullName evidence="2">G7622 protein</fullName>
    </submittedName>
</protein>